<feature type="domain" description="DUF4124" evidence="3">
    <location>
        <begin position="21"/>
        <end position="69"/>
    </location>
</feature>
<comment type="caution">
    <text evidence="4">The sequence shown here is derived from an EMBL/GenBank/DDBJ whole genome shotgun (WGS) entry which is preliminary data.</text>
</comment>
<keyword evidence="5" id="KW-1185">Reference proteome</keyword>
<dbReference type="Pfam" id="PF13511">
    <property type="entry name" value="DUF4124"/>
    <property type="match status" value="1"/>
</dbReference>
<name>A0ABS0B501_9GAMM</name>
<protein>
    <submittedName>
        <fullName evidence="4">DUF4124 domain-containing protein</fullName>
    </submittedName>
</protein>
<proteinExistence type="predicted"/>
<evidence type="ECO:0000313" key="5">
    <source>
        <dbReference type="Proteomes" id="UP001429984"/>
    </source>
</evidence>
<feature type="compositionally biased region" description="Pro residues" evidence="1">
    <location>
        <begin position="143"/>
        <end position="156"/>
    </location>
</feature>
<feature type="chain" id="PRO_5046226741" evidence="2">
    <location>
        <begin position="23"/>
        <end position="226"/>
    </location>
</feature>
<dbReference type="EMBL" id="JADLZT010000002">
    <property type="protein sequence ID" value="MBF6023013.1"/>
    <property type="molecule type" value="Genomic_DNA"/>
</dbReference>
<keyword evidence="2" id="KW-0732">Signal</keyword>
<feature type="region of interest" description="Disordered" evidence="1">
    <location>
        <begin position="46"/>
        <end position="81"/>
    </location>
</feature>
<evidence type="ECO:0000256" key="2">
    <source>
        <dbReference type="SAM" id="SignalP"/>
    </source>
</evidence>
<organism evidence="4 5">
    <name type="scientific">Lysobacter niastensis</name>
    <dbReference type="NCBI Taxonomy" id="380629"/>
    <lineage>
        <taxon>Bacteria</taxon>
        <taxon>Pseudomonadati</taxon>
        <taxon>Pseudomonadota</taxon>
        <taxon>Gammaproteobacteria</taxon>
        <taxon>Lysobacterales</taxon>
        <taxon>Lysobacteraceae</taxon>
        <taxon>Lysobacter</taxon>
    </lineage>
</organism>
<feature type="signal peptide" evidence="2">
    <location>
        <begin position="1"/>
        <end position="22"/>
    </location>
</feature>
<feature type="region of interest" description="Disordered" evidence="1">
    <location>
        <begin position="130"/>
        <end position="157"/>
    </location>
</feature>
<gene>
    <name evidence="4" type="ORF">IU514_03125</name>
</gene>
<sequence length="226" mass="24870">MRARMSALLLTATVAAVAGVHAAEITIYRCTDASGHLTLRDTPCRKGETQQALQMQRPTDPPRRAKAPATPAPAAVEEDEAPAPYETAVVLQPRPMYECIDLEGEPYLSDTAEGNPRWVELWALGYPVATQRNPLGDNVGGPRPRPPETGPGPPRLPVDVGLAMTPGSWIRDPCYALPPEEICARLRDHRYELGRRYNSALQSERARIDTEQRQLDARLDNECGGR</sequence>
<dbReference type="InterPro" id="IPR025392">
    <property type="entry name" value="DUF4124"/>
</dbReference>
<evidence type="ECO:0000256" key="1">
    <source>
        <dbReference type="SAM" id="MobiDB-lite"/>
    </source>
</evidence>
<reference evidence="4 5" key="1">
    <citation type="submission" date="2020-11" db="EMBL/GenBank/DDBJ databases">
        <title>Draft Genome Sequence and Secondary Metabolite Biosynthetic Potential of the Lysobacter niastensis Type strain DSM 18481.</title>
        <authorList>
            <person name="Turrini P."/>
            <person name="Artuso I."/>
            <person name="Tescari M."/>
            <person name="Lugli G.A."/>
            <person name="Frangipani E."/>
            <person name="Ventura M."/>
            <person name="Visca P."/>
        </authorList>
    </citation>
    <scope>NUCLEOTIDE SEQUENCE [LARGE SCALE GENOMIC DNA]</scope>
    <source>
        <strain evidence="4 5">DSM 18481</strain>
    </source>
</reference>
<dbReference type="Proteomes" id="UP001429984">
    <property type="component" value="Unassembled WGS sequence"/>
</dbReference>
<evidence type="ECO:0000313" key="4">
    <source>
        <dbReference type="EMBL" id="MBF6023013.1"/>
    </source>
</evidence>
<evidence type="ECO:0000259" key="3">
    <source>
        <dbReference type="Pfam" id="PF13511"/>
    </source>
</evidence>
<accession>A0ABS0B501</accession>